<dbReference type="OrthoDB" id="10619849at2759"/>
<gene>
    <name evidence="3" type="ORF">DL764_010261</name>
</gene>
<accession>A0A4Q4SVP2</accession>
<dbReference type="PROSITE" id="PS50181">
    <property type="entry name" value="FBOX"/>
    <property type="match status" value="1"/>
</dbReference>
<feature type="compositionally biased region" description="Low complexity" evidence="1">
    <location>
        <begin position="42"/>
        <end position="53"/>
    </location>
</feature>
<reference evidence="3 4" key="1">
    <citation type="submission" date="2018-06" db="EMBL/GenBank/DDBJ databases">
        <title>Complete Genomes of Monosporascus.</title>
        <authorList>
            <person name="Robinson A.J."/>
            <person name="Natvig D.O."/>
        </authorList>
    </citation>
    <scope>NUCLEOTIDE SEQUENCE [LARGE SCALE GENOMIC DNA]</scope>
    <source>
        <strain evidence="3 4">CBS 110550</strain>
    </source>
</reference>
<dbReference type="InterPro" id="IPR036047">
    <property type="entry name" value="F-box-like_dom_sf"/>
</dbReference>
<evidence type="ECO:0000313" key="4">
    <source>
        <dbReference type="Proteomes" id="UP000293360"/>
    </source>
</evidence>
<dbReference type="SUPFAM" id="SSF81383">
    <property type="entry name" value="F-box domain"/>
    <property type="match status" value="1"/>
</dbReference>
<feature type="region of interest" description="Disordered" evidence="1">
    <location>
        <begin position="167"/>
        <end position="210"/>
    </location>
</feature>
<feature type="compositionally biased region" description="Basic and acidic residues" evidence="1">
    <location>
        <begin position="24"/>
        <end position="36"/>
    </location>
</feature>
<name>A0A4Q4SVP2_9PEZI</name>
<dbReference type="EMBL" id="QJNU01001364">
    <property type="protein sequence ID" value="RYO76978.1"/>
    <property type="molecule type" value="Genomic_DNA"/>
</dbReference>
<protein>
    <recommendedName>
        <fullName evidence="2">F-box domain-containing protein</fullName>
    </recommendedName>
</protein>
<feature type="region of interest" description="Disordered" evidence="1">
    <location>
        <begin position="1"/>
        <end position="53"/>
    </location>
</feature>
<evidence type="ECO:0000259" key="2">
    <source>
        <dbReference type="PROSITE" id="PS50181"/>
    </source>
</evidence>
<organism evidence="3 4">
    <name type="scientific">Monosporascus ibericus</name>
    <dbReference type="NCBI Taxonomy" id="155417"/>
    <lineage>
        <taxon>Eukaryota</taxon>
        <taxon>Fungi</taxon>
        <taxon>Dikarya</taxon>
        <taxon>Ascomycota</taxon>
        <taxon>Pezizomycotina</taxon>
        <taxon>Sordariomycetes</taxon>
        <taxon>Xylariomycetidae</taxon>
        <taxon>Xylariales</taxon>
        <taxon>Xylariales incertae sedis</taxon>
        <taxon>Monosporascus</taxon>
    </lineage>
</organism>
<feature type="domain" description="F-box" evidence="2">
    <location>
        <begin position="53"/>
        <end position="99"/>
    </location>
</feature>
<sequence length="210" mass="22081">MAAEPSHDERSMTGGRGHPVNEVLELHSWEETKKTSDNSSSPPRAAPEATATATTLPTLPLELQLMILERVDLAGLLSLRRTRRLYRGLITQEFLTAHVVNADGSPDVAALRLACCAECLCAPPGPRYLVLDLALRFRGSWCSVTGQIADSCRTPCSASDVGGCVRRTPTSASTAPRSASQAGAQRGRAPSAAGSSAGTTRRSAAPWGDG</sequence>
<evidence type="ECO:0000256" key="1">
    <source>
        <dbReference type="SAM" id="MobiDB-lite"/>
    </source>
</evidence>
<dbReference type="Proteomes" id="UP000293360">
    <property type="component" value="Unassembled WGS sequence"/>
</dbReference>
<proteinExistence type="predicted"/>
<feature type="compositionally biased region" description="Basic and acidic residues" evidence="1">
    <location>
        <begin position="1"/>
        <end position="11"/>
    </location>
</feature>
<evidence type="ECO:0000313" key="3">
    <source>
        <dbReference type="EMBL" id="RYO76978.1"/>
    </source>
</evidence>
<dbReference type="AlphaFoldDB" id="A0A4Q4SVP2"/>
<dbReference type="InterPro" id="IPR001810">
    <property type="entry name" value="F-box_dom"/>
</dbReference>
<comment type="caution">
    <text evidence="3">The sequence shown here is derived from an EMBL/GenBank/DDBJ whole genome shotgun (WGS) entry which is preliminary data.</text>
</comment>
<keyword evidence="4" id="KW-1185">Reference proteome</keyword>